<comment type="similarity">
    <text evidence="1 2">Belongs to the polypeptide deformylase family.</text>
</comment>
<dbReference type="HAMAP" id="MF_00163">
    <property type="entry name" value="Pep_deformylase"/>
    <property type="match status" value="1"/>
</dbReference>
<dbReference type="SUPFAM" id="SSF56420">
    <property type="entry name" value="Peptide deformylase"/>
    <property type="match status" value="1"/>
</dbReference>
<dbReference type="RefSeq" id="WP_285669599.1">
    <property type="nucleotide sequence ID" value="NZ_BSYI01000001.1"/>
</dbReference>
<organism evidence="3 4">
    <name type="scientific">Paralimibaculum aggregatum</name>
    <dbReference type="NCBI Taxonomy" id="3036245"/>
    <lineage>
        <taxon>Bacteria</taxon>
        <taxon>Pseudomonadati</taxon>
        <taxon>Pseudomonadota</taxon>
        <taxon>Alphaproteobacteria</taxon>
        <taxon>Rhodobacterales</taxon>
        <taxon>Paracoccaceae</taxon>
        <taxon>Paralimibaculum</taxon>
    </lineage>
</organism>
<gene>
    <name evidence="3" type="primary">def_1</name>
    <name evidence="3" type="ORF">LNKW23_01880</name>
</gene>
<dbReference type="Pfam" id="PF01327">
    <property type="entry name" value="Pep_deformylase"/>
    <property type="match status" value="1"/>
</dbReference>
<dbReference type="NCBIfam" id="TIGR00079">
    <property type="entry name" value="pept_deformyl"/>
    <property type="match status" value="1"/>
</dbReference>
<dbReference type="CDD" id="cd00487">
    <property type="entry name" value="Pep_deformylase"/>
    <property type="match status" value="1"/>
</dbReference>
<evidence type="ECO:0000256" key="2">
    <source>
        <dbReference type="HAMAP-Rule" id="MF_00163"/>
    </source>
</evidence>
<comment type="caution">
    <text evidence="3">The sequence shown here is derived from an EMBL/GenBank/DDBJ whole genome shotgun (WGS) entry which is preliminary data.</text>
</comment>
<sequence>MSGIRPFLRWPDPRLKAVAAPVAAIDDAVRAIWSEMIAAMIAMPGVGLAAPQLGIGRALAVVDPSGSGAQVIRMANPELLWASPEERAGTEASPNLPGVSAEIVRPVAARIGYLDEHGERVETLLHELAARSALHQIDHLAGRLYIDRLSALKRSRLVERYRKQQRQAGRAR</sequence>
<dbReference type="PANTHER" id="PTHR10458">
    <property type="entry name" value="PEPTIDE DEFORMYLASE"/>
    <property type="match status" value="1"/>
</dbReference>
<evidence type="ECO:0000313" key="3">
    <source>
        <dbReference type="EMBL" id="GMG80976.1"/>
    </source>
</evidence>
<dbReference type="PIRSF" id="PIRSF004749">
    <property type="entry name" value="Pep_def"/>
    <property type="match status" value="1"/>
</dbReference>
<dbReference type="InterPro" id="IPR023635">
    <property type="entry name" value="Peptide_deformylase"/>
</dbReference>
<dbReference type="Gene3D" id="3.90.45.10">
    <property type="entry name" value="Peptide deformylase"/>
    <property type="match status" value="1"/>
</dbReference>
<keyword evidence="4" id="KW-1185">Reference proteome</keyword>
<dbReference type="PANTHER" id="PTHR10458:SF22">
    <property type="entry name" value="PEPTIDE DEFORMYLASE"/>
    <property type="match status" value="1"/>
</dbReference>
<dbReference type="EMBL" id="BSYI01000001">
    <property type="protein sequence ID" value="GMG80976.1"/>
    <property type="molecule type" value="Genomic_DNA"/>
</dbReference>
<reference evidence="3 4" key="1">
    <citation type="submission" date="2023-04" db="EMBL/GenBank/DDBJ databases">
        <title>Marinoamorphus aggregata gen. nov., sp. Nov., isolate from tissue of brittle star Ophioplocus japonicus.</title>
        <authorList>
            <person name="Kawano K."/>
            <person name="Sawayama S."/>
            <person name="Nakagawa S."/>
        </authorList>
    </citation>
    <scope>NUCLEOTIDE SEQUENCE [LARGE SCALE GENOMIC DNA]</scope>
    <source>
        <strain evidence="3 4">NKW23</strain>
    </source>
</reference>
<comment type="caution">
    <text evidence="2">Lacks conserved residue(s) required for the propagation of feature annotation.</text>
</comment>
<proteinExistence type="inferred from homology"/>
<dbReference type="InterPro" id="IPR036821">
    <property type="entry name" value="Peptide_deformylase_sf"/>
</dbReference>
<protein>
    <recommendedName>
        <fullName evidence="2">Peptide deformylase-like</fullName>
    </recommendedName>
    <alternativeName>
        <fullName evidence="2">Polypeptide deformylase-like</fullName>
    </alternativeName>
</protein>
<accession>A0ABQ6LKR7</accession>
<dbReference type="Proteomes" id="UP001239909">
    <property type="component" value="Unassembled WGS sequence"/>
</dbReference>
<name>A0ABQ6LKR7_9RHOB</name>
<dbReference type="PRINTS" id="PR01576">
    <property type="entry name" value="PDEFORMYLASE"/>
</dbReference>
<evidence type="ECO:0000256" key="1">
    <source>
        <dbReference type="ARBA" id="ARBA00010759"/>
    </source>
</evidence>
<evidence type="ECO:0000313" key="4">
    <source>
        <dbReference type="Proteomes" id="UP001239909"/>
    </source>
</evidence>